<gene>
    <name evidence="1" type="ORF">EJB05_00243</name>
</gene>
<dbReference type="OrthoDB" id="695949at2759"/>
<protein>
    <submittedName>
        <fullName evidence="1">Uncharacterized protein</fullName>
    </submittedName>
</protein>
<dbReference type="Proteomes" id="UP000324897">
    <property type="component" value="Chromosome 6"/>
</dbReference>
<accession>A0A5J9WLZ9</accession>
<dbReference type="EMBL" id="RWGY01000002">
    <property type="protein sequence ID" value="TVU48956.1"/>
    <property type="molecule type" value="Genomic_DNA"/>
</dbReference>
<comment type="caution">
    <text evidence="1">The sequence shown here is derived from an EMBL/GenBank/DDBJ whole genome shotgun (WGS) entry which is preliminary data.</text>
</comment>
<name>A0A5J9WLZ9_9POAL</name>
<dbReference type="Gramene" id="TVU48956">
    <property type="protein sequence ID" value="TVU48956"/>
    <property type="gene ID" value="EJB05_00243"/>
</dbReference>
<sequence length="152" mass="17714">MYRDERERKNFVNYINKVSRQMKYKLKKKFINNIPANDVVVKSPVSSMNDDQWGALVKLWSSRSTRDKFGEEPTAVEHFREFHSSQKTSSVSETVQKAFDDMEESVQGEEPLSPDRAVPEVVQARTFLEVVGFQPKKKNQRFRFFPAESTDS</sequence>
<keyword evidence="2" id="KW-1185">Reference proteome</keyword>
<organism evidence="1 2">
    <name type="scientific">Eragrostis curvula</name>
    <name type="common">weeping love grass</name>
    <dbReference type="NCBI Taxonomy" id="38414"/>
    <lineage>
        <taxon>Eukaryota</taxon>
        <taxon>Viridiplantae</taxon>
        <taxon>Streptophyta</taxon>
        <taxon>Embryophyta</taxon>
        <taxon>Tracheophyta</taxon>
        <taxon>Spermatophyta</taxon>
        <taxon>Magnoliopsida</taxon>
        <taxon>Liliopsida</taxon>
        <taxon>Poales</taxon>
        <taxon>Poaceae</taxon>
        <taxon>PACMAD clade</taxon>
        <taxon>Chloridoideae</taxon>
        <taxon>Eragrostideae</taxon>
        <taxon>Eragrostidinae</taxon>
        <taxon>Eragrostis</taxon>
    </lineage>
</organism>
<proteinExistence type="predicted"/>
<evidence type="ECO:0000313" key="2">
    <source>
        <dbReference type="Proteomes" id="UP000324897"/>
    </source>
</evidence>
<reference evidence="1 2" key="1">
    <citation type="journal article" date="2019" name="Sci. Rep.">
        <title>A high-quality genome of Eragrostis curvula grass provides insights into Poaceae evolution and supports new strategies to enhance forage quality.</title>
        <authorList>
            <person name="Carballo J."/>
            <person name="Santos B.A.C.M."/>
            <person name="Zappacosta D."/>
            <person name="Garbus I."/>
            <person name="Selva J.P."/>
            <person name="Gallo C.A."/>
            <person name="Diaz A."/>
            <person name="Albertini E."/>
            <person name="Caccamo M."/>
            <person name="Echenique V."/>
        </authorList>
    </citation>
    <scope>NUCLEOTIDE SEQUENCE [LARGE SCALE GENOMIC DNA]</scope>
    <source>
        <strain evidence="2">cv. Victoria</strain>
        <tissue evidence="1">Leaf</tissue>
    </source>
</reference>
<dbReference type="AlphaFoldDB" id="A0A5J9WLZ9"/>
<evidence type="ECO:0000313" key="1">
    <source>
        <dbReference type="EMBL" id="TVU48956.1"/>
    </source>
</evidence>
<feature type="non-terminal residue" evidence="1">
    <location>
        <position position="1"/>
    </location>
</feature>